<evidence type="ECO:0000313" key="2">
    <source>
        <dbReference type="Proteomes" id="UP001307889"/>
    </source>
</evidence>
<name>A0ABN7BEJ7_9HEMI</name>
<protein>
    <submittedName>
        <fullName evidence="1">Uncharacterized protein</fullName>
    </submittedName>
</protein>
<sequence>MRITNLSNESHPNNKEAVVSCACALERAGSSVKKEPSLEKDRQLATDRRISSARTVLSHGRMFLVA</sequence>
<gene>
    <name evidence="1" type="ORF">NTJ_15093</name>
</gene>
<keyword evidence="2" id="KW-1185">Reference proteome</keyword>
<proteinExistence type="predicted"/>
<dbReference type="Proteomes" id="UP001307889">
    <property type="component" value="Chromosome 14"/>
</dbReference>
<reference evidence="1 2" key="1">
    <citation type="submission" date="2023-09" db="EMBL/GenBank/DDBJ databases">
        <title>Nesidiocoris tenuis whole genome shotgun sequence.</title>
        <authorList>
            <person name="Shibata T."/>
            <person name="Shimoda M."/>
            <person name="Kobayashi T."/>
            <person name="Uehara T."/>
        </authorList>
    </citation>
    <scope>NUCLEOTIDE SEQUENCE [LARGE SCALE GENOMIC DNA]</scope>
    <source>
        <strain evidence="1 2">Japan</strain>
    </source>
</reference>
<organism evidence="1 2">
    <name type="scientific">Nesidiocoris tenuis</name>
    <dbReference type="NCBI Taxonomy" id="355587"/>
    <lineage>
        <taxon>Eukaryota</taxon>
        <taxon>Metazoa</taxon>
        <taxon>Ecdysozoa</taxon>
        <taxon>Arthropoda</taxon>
        <taxon>Hexapoda</taxon>
        <taxon>Insecta</taxon>
        <taxon>Pterygota</taxon>
        <taxon>Neoptera</taxon>
        <taxon>Paraneoptera</taxon>
        <taxon>Hemiptera</taxon>
        <taxon>Heteroptera</taxon>
        <taxon>Panheteroptera</taxon>
        <taxon>Cimicomorpha</taxon>
        <taxon>Miridae</taxon>
        <taxon>Dicyphina</taxon>
        <taxon>Nesidiocoris</taxon>
    </lineage>
</organism>
<evidence type="ECO:0000313" key="1">
    <source>
        <dbReference type="EMBL" id="BET02275.1"/>
    </source>
</evidence>
<dbReference type="EMBL" id="AP028922">
    <property type="protein sequence ID" value="BET02275.1"/>
    <property type="molecule type" value="Genomic_DNA"/>
</dbReference>
<accession>A0ABN7BEJ7</accession>